<dbReference type="AlphaFoldDB" id="A0A3M6T9U7"/>
<evidence type="ECO:0000256" key="1">
    <source>
        <dbReference type="SAM" id="Phobius"/>
    </source>
</evidence>
<protein>
    <submittedName>
        <fullName evidence="2">Uncharacterized protein</fullName>
    </submittedName>
</protein>
<evidence type="ECO:0000313" key="2">
    <source>
        <dbReference type="EMBL" id="RMX38078.1"/>
    </source>
</evidence>
<dbReference type="OrthoDB" id="5966302at2759"/>
<dbReference type="Proteomes" id="UP000275408">
    <property type="component" value="Unassembled WGS sequence"/>
</dbReference>
<accession>A0A3M6T9U7</accession>
<keyword evidence="1" id="KW-0812">Transmembrane</keyword>
<comment type="caution">
    <text evidence="2">The sequence shown here is derived from an EMBL/GenBank/DDBJ whole genome shotgun (WGS) entry which is preliminary data.</text>
</comment>
<name>A0A3M6T9U7_POCDA</name>
<proteinExistence type="predicted"/>
<reference evidence="2 3" key="1">
    <citation type="journal article" date="2018" name="Sci. Rep.">
        <title>Comparative analysis of the Pocillopora damicornis genome highlights role of immune system in coral evolution.</title>
        <authorList>
            <person name="Cunning R."/>
            <person name="Bay R.A."/>
            <person name="Gillette P."/>
            <person name="Baker A.C."/>
            <person name="Traylor-Knowles N."/>
        </authorList>
    </citation>
    <scope>NUCLEOTIDE SEQUENCE [LARGE SCALE GENOMIC DNA]</scope>
    <source>
        <strain evidence="2">RSMAS</strain>
        <tissue evidence="2">Whole animal</tissue>
    </source>
</reference>
<keyword evidence="3" id="KW-1185">Reference proteome</keyword>
<sequence>MVPKKDSDGRVKDVRVKDLSNGDLIRGIQITDSMHEALWCKVEAVFPSAGGQNKTTHDGFTEDHMVLGLYNVHPYGKRGDVKNGPVYTLATDCDAMVNNYGKAFTPISTAFCPRSVLSLSEYFTLMQAIRGVFNRTGYFWFDTSAYHDNKTAKVPSWLEQLPQICQQLLQCTREGECQEFETVMEEFVHSHVNRRYATIVEREFPNLGGDVSKQQAGTITEAVRSQNGGSHLIVFATLGSVMVLLMIFAVGVLIYRTRVMKKKAEKEPPFESGQNHPQA</sequence>
<dbReference type="EMBL" id="RCHS01004051">
    <property type="protein sequence ID" value="RMX38078.1"/>
    <property type="molecule type" value="Genomic_DNA"/>
</dbReference>
<keyword evidence="1" id="KW-1133">Transmembrane helix</keyword>
<gene>
    <name evidence="2" type="ORF">pdam_00003067</name>
</gene>
<evidence type="ECO:0000313" key="3">
    <source>
        <dbReference type="Proteomes" id="UP000275408"/>
    </source>
</evidence>
<keyword evidence="1" id="KW-0472">Membrane</keyword>
<organism evidence="2 3">
    <name type="scientific">Pocillopora damicornis</name>
    <name type="common">Cauliflower coral</name>
    <name type="synonym">Millepora damicornis</name>
    <dbReference type="NCBI Taxonomy" id="46731"/>
    <lineage>
        <taxon>Eukaryota</taxon>
        <taxon>Metazoa</taxon>
        <taxon>Cnidaria</taxon>
        <taxon>Anthozoa</taxon>
        <taxon>Hexacorallia</taxon>
        <taxon>Scleractinia</taxon>
        <taxon>Astrocoeniina</taxon>
        <taxon>Pocilloporidae</taxon>
        <taxon>Pocillopora</taxon>
    </lineage>
</organism>
<feature type="transmembrane region" description="Helical" evidence="1">
    <location>
        <begin position="232"/>
        <end position="255"/>
    </location>
</feature>